<name>F9WJN6_TRYCI</name>
<dbReference type="EMBL" id="CAEQ01002749">
    <property type="protein sequence ID" value="CCD17543.1"/>
    <property type="molecule type" value="Genomic_DNA"/>
</dbReference>
<reference evidence="1 2" key="2">
    <citation type="journal article" date="2012" name="Proc. Natl. Acad. Sci. U.S.A.">
        <title>Antigenic diversity is generated by distinct evolutionary mechanisms in African trypanosome species.</title>
        <authorList>
            <person name="Jackson A.P."/>
            <person name="Berry A."/>
            <person name="Aslett M."/>
            <person name="Allison H.C."/>
            <person name="Burton P."/>
            <person name="Vavrova-Anderson J."/>
            <person name="Brown R."/>
            <person name="Browne H."/>
            <person name="Corton N."/>
            <person name="Hauser H."/>
            <person name="Gamble J."/>
            <person name="Gilderthorp R."/>
            <person name="Marcello L."/>
            <person name="McQuillan J."/>
            <person name="Otto T.D."/>
            <person name="Quail M.A."/>
            <person name="Sanders M.J."/>
            <person name="van Tonder A."/>
            <person name="Ginger M.L."/>
            <person name="Field M.C."/>
            <person name="Barry J.D."/>
            <person name="Hertz-Fowler C."/>
            <person name="Berriman M."/>
        </authorList>
    </citation>
    <scope>NUCLEOTIDE SEQUENCE [LARGE SCALE GENOMIC DNA]</scope>
    <source>
        <strain evidence="1 2">IL3000</strain>
    </source>
</reference>
<dbReference type="Proteomes" id="UP000000702">
    <property type="component" value="Unassembled WGS sequence"/>
</dbReference>
<protein>
    <submittedName>
        <fullName evidence="1">WGS project CAEQ00000000 data, annotated contig 932</fullName>
    </submittedName>
</protein>
<proteinExistence type="predicted"/>
<dbReference type="VEuPathDB" id="TriTrypDB:TcIL3000_0_23570"/>
<gene>
    <name evidence="1" type="ORF">TCIL3000_0_23570</name>
</gene>
<dbReference type="AlphaFoldDB" id="F9WJN6"/>
<organism evidence="1 2">
    <name type="scientific">Trypanosoma congolense (strain IL3000)</name>
    <dbReference type="NCBI Taxonomy" id="1068625"/>
    <lineage>
        <taxon>Eukaryota</taxon>
        <taxon>Discoba</taxon>
        <taxon>Euglenozoa</taxon>
        <taxon>Kinetoplastea</taxon>
        <taxon>Metakinetoplastina</taxon>
        <taxon>Trypanosomatida</taxon>
        <taxon>Trypanosomatidae</taxon>
        <taxon>Trypanosoma</taxon>
        <taxon>Nannomonas</taxon>
    </lineage>
</organism>
<reference evidence="2" key="1">
    <citation type="submission" date="2011-07" db="EMBL/GenBank/DDBJ databases">
        <title>Divergent evolution of antigenic variation in African trypanosomes.</title>
        <authorList>
            <person name="Jackson A.P."/>
            <person name="Berry A."/>
            <person name="Allison H.C."/>
            <person name="Burton P."/>
            <person name="Anderson J."/>
            <person name="Aslett M."/>
            <person name="Brown R."/>
            <person name="Corton N."/>
            <person name="Harris D."/>
            <person name="Hauser H."/>
            <person name="Gamble J."/>
            <person name="Gilderthorp R."/>
            <person name="McQuillan J."/>
            <person name="Quail M.A."/>
            <person name="Sanders M."/>
            <person name="Van Tonder A."/>
            <person name="Ginger M.L."/>
            <person name="Donelson J.E."/>
            <person name="Field M.C."/>
            <person name="Barry J.D."/>
            <person name="Berriman M."/>
            <person name="Hertz-Fowler C."/>
        </authorList>
    </citation>
    <scope>NUCLEOTIDE SEQUENCE [LARGE SCALE GENOMIC DNA]</scope>
    <source>
        <strain evidence="2">IL3000</strain>
    </source>
</reference>
<accession>F9WJN6</accession>
<keyword evidence="2" id="KW-1185">Reference proteome</keyword>
<sequence>MLTLSQRRDLVQIGIRGLLGEVLLQVFRRDQSVDETVFDLHRNVVLVMHDQRVEHPPAFAHFQGDGALGTSSFFAQGDDLASVPMPAGGDFIGDVVHFKQGRLAFRLGNKRTHTLHTHQQAFGGQLAQGTVDGHAAEAQLADQLAFRRHAVMGRPVAVEDLLADHLFDAGIQGRRTFVHVGSQRELAGGVAQGILAGEKDA</sequence>
<evidence type="ECO:0000313" key="2">
    <source>
        <dbReference type="Proteomes" id="UP000000702"/>
    </source>
</evidence>
<comment type="caution">
    <text evidence="1">The sequence shown here is derived from an EMBL/GenBank/DDBJ whole genome shotgun (WGS) entry which is preliminary data.</text>
</comment>
<evidence type="ECO:0000313" key="1">
    <source>
        <dbReference type="EMBL" id="CCD17543.1"/>
    </source>
</evidence>